<proteinExistence type="predicted"/>
<protein>
    <submittedName>
        <fullName evidence="2">Uncharacterized protein</fullName>
    </submittedName>
</protein>
<dbReference type="Proteomes" id="UP000248887">
    <property type="component" value="Unassembled WGS sequence"/>
</dbReference>
<evidence type="ECO:0000256" key="1">
    <source>
        <dbReference type="SAM" id="MobiDB-lite"/>
    </source>
</evidence>
<feature type="compositionally biased region" description="Low complexity" evidence="1">
    <location>
        <begin position="8"/>
        <end position="19"/>
    </location>
</feature>
<evidence type="ECO:0000313" key="2">
    <source>
        <dbReference type="EMBL" id="PZQ85475.1"/>
    </source>
</evidence>
<gene>
    <name evidence="2" type="ORF">DI549_02060</name>
</gene>
<accession>A0A2W5RF63</accession>
<dbReference type="EMBL" id="QFQD01000003">
    <property type="protein sequence ID" value="PZQ85475.1"/>
    <property type="molecule type" value="Genomic_DNA"/>
</dbReference>
<evidence type="ECO:0000313" key="3">
    <source>
        <dbReference type="Proteomes" id="UP000248887"/>
    </source>
</evidence>
<dbReference type="AlphaFoldDB" id="A0A2W5RF63"/>
<reference evidence="2 3" key="1">
    <citation type="submission" date="2017-08" db="EMBL/GenBank/DDBJ databases">
        <title>Infants hospitalized years apart are colonized by the same room-sourced microbial strains.</title>
        <authorList>
            <person name="Brooks B."/>
            <person name="Olm M.R."/>
            <person name="Firek B.A."/>
            <person name="Baker R."/>
            <person name="Thomas B.C."/>
            <person name="Morowitz M.J."/>
            <person name="Banfield J.F."/>
        </authorList>
    </citation>
    <scope>NUCLEOTIDE SEQUENCE [LARGE SCALE GENOMIC DNA]</scope>
    <source>
        <strain evidence="2">S2_005_001_R2_27</strain>
    </source>
</reference>
<sequence length="93" mass="9986">MLHPGVCGPARPGGPLSSSSRRHPPARGADGPVQLRPSIPARLDQQGFQPCAGRRAGIAWGAVERQRQRSDRSASGHFTSLAPLLPSLEFRHF</sequence>
<name>A0A2W5RF63_ANCNO</name>
<organism evidence="2 3">
    <name type="scientific">Ancylobacter novellus</name>
    <name type="common">Thiobacillus novellus</name>
    <dbReference type="NCBI Taxonomy" id="921"/>
    <lineage>
        <taxon>Bacteria</taxon>
        <taxon>Pseudomonadati</taxon>
        <taxon>Pseudomonadota</taxon>
        <taxon>Alphaproteobacteria</taxon>
        <taxon>Hyphomicrobiales</taxon>
        <taxon>Xanthobacteraceae</taxon>
        <taxon>Ancylobacter</taxon>
    </lineage>
</organism>
<feature type="region of interest" description="Disordered" evidence="1">
    <location>
        <begin position="1"/>
        <end position="36"/>
    </location>
</feature>
<comment type="caution">
    <text evidence="2">The sequence shown here is derived from an EMBL/GenBank/DDBJ whole genome shotgun (WGS) entry which is preliminary data.</text>
</comment>